<keyword evidence="9" id="KW-1185">Reference proteome</keyword>
<evidence type="ECO:0000256" key="6">
    <source>
        <dbReference type="SAM" id="Phobius"/>
    </source>
</evidence>
<feature type="transmembrane region" description="Helical" evidence="6">
    <location>
        <begin position="216"/>
        <end position="239"/>
    </location>
</feature>
<feature type="domain" description="EamA" evidence="7">
    <location>
        <begin position="19"/>
        <end position="150"/>
    </location>
</feature>
<feature type="transmembrane region" description="Helical" evidence="6">
    <location>
        <begin position="136"/>
        <end position="154"/>
    </location>
</feature>
<evidence type="ECO:0000313" key="9">
    <source>
        <dbReference type="Proteomes" id="UP001156882"/>
    </source>
</evidence>
<dbReference type="Pfam" id="PF00892">
    <property type="entry name" value="EamA"/>
    <property type="match status" value="1"/>
</dbReference>
<comment type="caution">
    <text evidence="8">The sequence shown here is derived from an EMBL/GenBank/DDBJ whole genome shotgun (WGS) entry which is preliminary data.</text>
</comment>
<evidence type="ECO:0000256" key="5">
    <source>
        <dbReference type="ARBA" id="ARBA00023136"/>
    </source>
</evidence>
<keyword evidence="4 6" id="KW-1133">Transmembrane helix</keyword>
<feature type="transmembrane region" description="Helical" evidence="6">
    <location>
        <begin position="251"/>
        <end position="268"/>
    </location>
</feature>
<evidence type="ECO:0000256" key="3">
    <source>
        <dbReference type="ARBA" id="ARBA00022692"/>
    </source>
</evidence>
<dbReference type="SUPFAM" id="SSF103481">
    <property type="entry name" value="Multidrug resistance efflux transporter EmrE"/>
    <property type="match status" value="2"/>
</dbReference>
<sequence>MSSVPFTQADLGQQRANQRGILLMIGAMTSFVGNDALAKLATGLMPVSQVIAIRGVFASLFVLGLIFASGLGPQFRRIFQWPVLIRGCMEVMVAVTSLVGLTHVPLGTATTVGQITPILLLAFSAFLLGERVDGRRWLAVLVCFAGVMLVAHPTANGLNLFILSSLACAVLTALRDLVTHRMGAKVPTLLATLGTTVVVSLAGFGGSAFAEWQPLTAHNLVIVMLGGLCLVGGHALVIAAYRGVQVSVVSPFRYSAIALAVIVGLVVFGDLPDVWTALGMVLITISGLYAAQREIRRRRAIEAALARDGGG</sequence>
<dbReference type="InterPro" id="IPR000620">
    <property type="entry name" value="EamA_dom"/>
</dbReference>
<comment type="similarity">
    <text evidence="2">Belongs to the drug/metabolite transporter (DMT) superfamily. 10 TMS drug/metabolite exporter (DME) (TC 2.A.7.3) family.</text>
</comment>
<evidence type="ECO:0000256" key="1">
    <source>
        <dbReference type="ARBA" id="ARBA00004141"/>
    </source>
</evidence>
<evidence type="ECO:0000256" key="2">
    <source>
        <dbReference type="ARBA" id="ARBA00009853"/>
    </source>
</evidence>
<dbReference type="EMBL" id="BSPC01000058">
    <property type="protein sequence ID" value="GLS22154.1"/>
    <property type="molecule type" value="Genomic_DNA"/>
</dbReference>
<feature type="transmembrane region" description="Helical" evidence="6">
    <location>
        <begin position="274"/>
        <end position="291"/>
    </location>
</feature>
<evidence type="ECO:0000313" key="8">
    <source>
        <dbReference type="EMBL" id="GLS22154.1"/>
    </source>
</evidence>
<feature type="transmembrane region" description="Helical" evidence="6">
    <location>
        <begin position="160"/>
        <end position="178"/>
    </location>
</feature>
<feature type="transmembrane region" description="Helical" evidence="6">
    <location>
        <begin position="51"/>
        <end position="71"/>
    </location>
</feature>
<dbReference type="Gene3D" id="1.10.3730.20">
    <property type="match status" value="1"/>
</dbReference>
<feature type="transmembrane region" description="Helical" evidence="6">
    <location>
        <begin position="83"/>
        <end position="106"/>
    </location>
</feature>
<reference evidence="9" key="1">
    <citation type="journal article" date="2019" name="Int. J. Syst. Evol. Microbiol.">
        <title>The Global Catalogue of Microorganisms (GCM) 10K type strain sequencing project: providing services to taxonomists for standard genome sequencing and annotation.</title>
        <authorList>
            <consortium name="The Broad Institute Genomics Platform"/>
            <consortium name="The Broad Institute Genome Sequencing Center for Infectious Disease"/>
            <person name="Wu L."/>
            <person name="Ma J."/>
        </authorList>
    </citation>
    <scope>NUCLEOTIDE SEQUENCE [LARGE SCALE GENOMIC DNA]</scope>
    <source>
        <strain evidence="9">NBRC 101365</strain>
    </source>
</reference>
<name>A0ABQ6CTU3_9HYPH</name>
<feature type="transmembrane region" description="Helical" evidence="6">
    <location>
        <begin position="21"/>
        <end position="45"/>
    </location>
</feature>
<keyword evidence="5 6" id="KW-0472">Membrane</keyword>
<evidence type="ECO:0000256" key="4">
    <source>
        <dbReference type="ARBA" id="ARBA00022989"/>
    </source>
</evidence>
<dbReference type="RefSeq" id="WP_284315126.1">
    <property type="nucleotide sequence ID" value="NZ_BSPC01000058.1"/>
</dbReference>
<feature type="transmembrane region" description="Helical" evidence="6">
    <location>
        <begin position="190"/>
        <end position="210"/>
    </location>
</feature>
<dbReference type="PANTHER" id="PTHR22911:SF6">
    <property type="entry name" value="SOLUTE CARRIER FAMILY 35 MEMBER G1"/>
    <property type="match status" value="1"/>
</dbReference>
<evidence type="ECO:0000259" key="7">
    <source>
        <dbReference type="Pfam" id="PF00892"/>
    </source>
</evidence>
<proteinExistence type="inferred from homology"/>
<gene>
    <name evidence="8" type="ORF">GCM10007874_51710</name>
</gene>
<comment type="subcellular location">
    <subcellularLocation>
        <location evidence="1">Membrane</location>
        <topology evidence="1">Multi-pass membrane protein</topology>
    </subcellularLocation>
</comment>
<feature type="transmembrane region" description="Helical" evidence="6">
    <location>
        <begin position="112"/>
        <end position="129"/>
    </location>
</feature>
<keyword evidence="3 6" id="KW-0812">Transmembrane</keyword>
<organism evidence="8 9">
    <name type="scientific">Labrys miyagiensis</name>
    <dbReference type="NCBI Taxonomy" id="346912"/>
    <lineage>
        <taxon>Bacteria</taxon>
        <taxon>Pseudomonadati</taxon>
        <taxon>Pseudomonadota</taxon>
        <taxon>Alphaproteobacteria</taxon>
        <taxon>Hyphomicrobiales</taxon>
        <taxon>Xanthobacteraceae</taxon>
        <taxon>Labrys</taxon>
    </lineage>
</organism>
<dbReference type="PANTHER" id="PTHR22911">
    <property type="entry name" value="ACYL-MALONYL CONDENSING ENZYME-RELATED"/>
    <property type="match status" value="1"/>
</dbReference>
<protein>
    <recommendedName>
        <fullName evidence="7">EamA domain-containing protein</fullName>
    </recommendedName>
</protein>
<accession>A0ABQ6CTU3</accession>
<dbReference type="Proteomes" id="UP001156882">
    <property type="component" value="Unassembled WGS sequence"/>
</dbReference>
<dbReference type="InterPro" id="IPR037185">
    <property type="entry name" value="EmrE-like"/>
</dbReference>